<keyword evidence="3" id="KW-0804">Transcription</keyword>
<feature type="domain" description="HTH cro/C1-type" evidence="4">
    <location>
        <begin position="96"/>
        <end position="132"/>
    </location>
</feature>
<evidence type="ECO:0000256" key="1">
    <source>
        <dbReference type="ARBA" id="ARBA00023015"/>
    </source>
</evidence>
<evidence type="ECO:0000256" key="3">
    <source>
        <dbReference type="ARBA" id="ARBA00023163"/>
    </source>
</evidence>
<gene>
    <name evidence="5" type="ORF">SAMN04490182_4931</name>
</gene>
<organism evidence="5 6">
    <name type="scientific">Pseudomonas cedrina</name>
    <dbReference type="NCBI Taxonomy" id="651740"/>
    <lineage>
        <taxon>Bacteria</taxon>
        <taxon>Pseudomonadati</taxon>
        <taxon>Pseudomonadota</taxon>
        <taxon>Gammaproteobacteria</taxon>
        <taxon>Pseudomonadales</taxon>
        <taxon>Pseudomonadaceae</taxon>
        <taxon>Pseudomonas</taxon>
    </lineage>
</organism>
<dbReference type="InterPro" id="IPR010982">
    <property type="entry name" value="Lambda_DNA-bd_dom_sf"/>
</dbReference>
<evidence type="ECO:0000256" key="2">
    <source>
        <dbReference type="ARBA" id="ARBA00023125"/>
    </source>
</evidence>
<dbReference type="SMART" id="SM00530">
    <property type="entry name" value="HTH_XRE"/>
    <property type="match status" value="1"/>
</dbReference>
<dbReference type="InterPro" id="IPR052359">
    <property type="entry name" value="HTH-type_reg/antitoxin"/>
</dbReference>
<dbReference type="PANTHER" id="PTHR36511:SF3">
    <property type="entry name" value="ANTITOXIN HIGA-2"/>
    <property type="match status" value="1"/>
</dbReference>
<dbReference type="PROSITE" id="PS50943">
    <property type="entry name" value="HTH_CROC1"/>
    <property type="match status" value="1"/>
</dbReference>
<name>A0ABY0V0X1_PSECE</name>
<dbReference type="CDD" id="cd00093">
    <property type="entry name" value="HTH_XRE"/>
    <property type="match status" value="1"/>
</dbReference>
<evidence type="ECO:0000313" key="6">
    <source>
        <dbReference type="Proteomes" id="UP000199576"/>
    </source>
</evidence>
<dbReference type="EMBL" id="LT629753">
    <property type="protein sequence ID" value="SDT48799.1"/>
    <property type="molecule type" value="Genomic_DNA"/>
</dbReference>
<keyword evidence="2" id="KW-0238">DNA-binding</keyword>
<evidence type="ECO:0000313" key="5">
    <source>
        <dbReference type="EMBL" id="SDT48799.1"/>
    </source>
</evidence>
<reference evidence="5 6" key="1">
    <citation type="submission" date="2016-10" db="EMBL/GenBank/DDBJ databases">
        <authorList>
            <person name="Varghese N."/>
            <person name="Submissions S."/>
        </authorList>
    </citation>
    <scope>NUCLEOTIDE SEQUENCE [LARGE SCALE GENOMIC DNA]</scope>
    <source>
        <strain evidence="5 6">BS2981</strain>
    </source>
</reference>
<dbReference type="Gene3D" id="1.10.260.40">
    <property type="entry name" value="lambda repressor-like DNA-binding domains"/>
    <property type="match status" value="1"/>
</dbReference>
<dbReference type="PANTHER" id="PTHR36511">
    <property type="entry name" value="MERR FAMILY BACTERIAL REGULATORY PROTEIN"/>
    <property type="match status" value="1"/>
</dbReference>
<keyword evidence="6" id="KW-1185">Reference proteome</keyword>
<sequence>MRLRLFKTRKFAEAASKAWICDSELREAFGQFSGCWKSESLWRYIMTKKYKSAAFESIHHSAKALYANGAISKTTLREYDEACLSAVPEQIPAEQIKQLRENNHVSQPVFARYLNTSASTVKKWESGEKQPSGMALKLLSIVQKHGLEILA</sequence>
<dbReference type="InterPro" id="IPR001387">
    <property type="entry name" value="Cro/C1-type_HTH"/>
</dbReference>
<dbReference type="SUPFAM" id="SSF47413">
    <property type="entry name" value="lambda repressor-like DNA-binding domains"/>
    <property type="match status" value="1"/>
</dbReference>
<protein>
    <submittedName>
        <fullName evidence="5">Transcriptional regulator</fullName>
    </submittedName>
</protein>
<keyword evidence="1" id="KW-0805">Transcription regulation</keyword>
<evidence type="ECO:0000259" key="4">
    <source>
        <dbReference type="PROSITE" id="PS50943"/>
    </source>
</evidence>
<dbReference type="Pfam" id="PF01381">
    <property type="entry name" value="HTH_3"/>
    <property type="match status" value="1"/>
</dbReference>
<accession>A0ABY0V0X1</accession>
<proteinExistence type="predicted"/>
<dbReference type="Proteomes" id="UP000199576">
    <property type="component" value="Chromosome I"/>
</dbReference>